<keyword evidence="9" id="KW-0472">Membrane</keyword>
<dbReference type="InterPro" id="IPR003593">
    <property type="entry name" value="AAA+_ATPase"/>
</dbReference>
<evidence type="ECO:0000256" key="8">
    <source>
        <dbReference type="ARBA" id="ARBA00022967"/>
    </source>
</evidence>
<evidence type="ECO:0000256" key="9">
    <source>
        <dbReference type="ARBA" id="ARBA00023136"/>
    </source>
</evidence>
<dbReference type="AlphaFoldDB" id="A0A5P2QMM2"/>
<dbReference type="GO" id="GO:0016887">
    <property type="term" value="F:ATP hydrolysis activity"/>
    <property type="evidence" value="ECO:0007669"/>
    <property type="project" value="InterPro"/>
</dbReference>
<keyword evidence="5" id="KW-0677">Repeat</keyword>
<dbReference type="GO" id="GO:0005886">
    <property type="term" value="C:plasma membrane"/>
    <property type="evidence" value="ECO:0007669"/>
    <property type="project" value="UniProtKB-SubCell"/>
</dbReference>
<dbReference type="CDD" id="cd03215">
    <property type="entry name" value="ABC_Carb_Monos_II"/>
    <property type="match status" value="1"/>
</dbReference>
<dbReference type="EMBL" id="CP044079">
    <property type="protein sequence ID" value="QEU06719.1"/>
    <property type="molecule type" value="Genomic_DNA"/>
</dbReference>
<dbReference type="PROSITE" id="PS50893">
    <property type="entry name" value="ABC_TRANSPORTER_2"/>
    <property type="match status" value="2"/>
</dbReference>
<keyword evidence="2" id="KW-0813">Transport</keyword>
<feature type="region of interest" description="Disordered" evidence="10">
    <location>
        <begin position="1"/>
        <end position="30"/>
    </location>
</feature>
<keyword evidence="8" id="KW-1278">Translocase</keyword>
<organism evidence="12 13">
    <name type="scientific">Paracoccus yeei</name>
    <dbReference type="NCBI Taxonomy" id="147645"/>
    <lineage>
        <taxon>Bacteria</taxon>
        <taxon>Pseudomonadati</taxon>
        <taxon>Pseudomonadota</taxon>
        <taxon>Alphaproteobacteria</taxon>
        <taxon>Rhodobacterales</taxon>
        <taxon>Paracoccaceae</taxon>
        <taxon>Paracoccus</taxon>
    </lineage>
</organism>
<evidence type="ECO:0000256" key="4">
    <source>
        <dbReference type="ARBA" id="ARBA00022597"/>
    </source>
</evidence>
<keyword evidence="12" id="KW-0614">Plasmid</keyword>
<dbReference type="InterPro" id="IPR003439">
    <property type="entry name" value="ABC_transporter-like_ATP-bd"/>
</dbReference>
<keyword evidence="6" id="KW-0547">Nucleotide-binding</keyword>
<dbReference type="SMART" id="SM00382">
    <property type="entry name" value="AAA"/>
    <property type="match status" value="2"/>
</dbReference>
<evidence type="ECO:0000256" key="2">
    <source>
        <dbReference type="ARBA" id="ARBA00022448"/>
    </source>
</evidence>
<evidence type="ECO:0000256" key="6">
    <source>
        <dbReference type="ARBA" id="ARBA00022741"/>
    </source>
</evidence>
<dbReference type="InterPro" id="IPR050107">
    <property type="entry name" value="ABC_carbohydrate_import_ATPase"/>
</dbReference>
<keyword evidence="4" id="KW-0762">Sugar transport</keyword>
<feature type="domain" description="ABC transporter" evidence="11">
    <location>
        <begin position="299"/>
        <end position="541"/>
    </location>
</feature>
<dbReference type="Gene3D" id="3.40.50.300">
    <property type="entry name" value="P-loop containing nucleotide triphosphate hydrolases"/>
    <property type="match status" value="2"/>
</dbReference>
<sequence>MTPPTSTSSPRSSDPSRPSASGMGGCPCRDISRNRIMQAEPRPLDGTAPVLSLRGIVKTFPGVRALGGVELDLYPGQVTALVGENGAGKSTIVKVLTGIYQPDEGQILVDGRPAHFPTAQAAGQAGVTAIHQETVLFDELTVAENIFIGHAPRTRLGLIDRAAMRTRARAILQGIGSDLDPATRLRDLGIASKHLVAIARALSIDARVVIMDEPTAALSHKEIAELYDLVDTLKRQGKAILFISHKFDEIFRISDRWTVFRDGQFVGQGLMADVTEGDLVRMMVGRSVDQIYPKRPARIGRPVLTVAGYAHPTEFEGIDFTLHRGEILGFYGLVGAGRSELMQALFGITRPSRGACRIDDQVRVIRSTAQAVQAGIVYVPEDRGRQGAIKGLPIYQNVTLPSLSRTSRHGFLRLAQEFALAREYTRRLDLRAASLDQDVGLLSGGNQQKVVIAKWLATRPRVIILDEPTKGIDIGSKAAVHDFMSELAAEGLAVIMVSSEIPEVLGMSDRVIVMREGRIAGEFSGEAMTPVNLVRAAAGIGQPQGKAA</sequence>
<evidence type="ECO:0000313" key="12">
    <source>
        <dbReference type="EMBL" id="QEU06719.1"/>
    </source>
</evidence>
<proteinExistence type="predicted"/>
<evidence type="ECO:0000256" key="3">
    <source>
        <dbReference type="ARBA" id="ARBA00022475"/>
    </source>
</evidence>
<dbReference type="InterPro" id="IPR027417">
    <property type="entry name" value="P-loop_NTPase"/>
</dbReference>
<protein>
    <submittedName>
        <fullName evidence="12">Sugar ABC transporter ATP-binding protein</fullName>
    </submittedName>
</protein>
<name>A0A5P2QMM2_9RHOB</name>
<dbReference type="InterPro" id="IPR017871">
    <property type="entry name" value="ABC_transporter-like_CS"/>
</dbReference>
<keyword evidence="3" id="KW-1003">Cell membrane</keyword>
<evidence type="ECO:0000256" key="7">
    <source>
        <dbReference type="ARBA" id="ARBA00022840"/>
    </source>
</evidence>
<feature type="domain" description="ABC transporter" evidence="11">
    <location>
        <begin position="51"/>
        <end position="287"/>
    </location>
</feature>
<dbReference type="FunFam" id="3.40.50.300:FF:000127">
    <property type="entry name" value="Ribose import ATP-binding protein RbsA"/>
    <property type="match status" value="1"/>
</dbReference>
<dbReference type="Pfam" id="PF00005">
    <property type="entry name" value="ABC_tran"/>
    <property type="match status" value="2"/>
</dbReference>
<evidence type="ECO:0000256" key="5">
    <source>
        <dbReference type="ARBA" id="ARBA00022737"/>
    </source>
</evidence>
<dbReference type="PROSITE" id="PS00211">
    <property type="entry name" value="ABC_TRANSPORTER_1"/>
    <property type="match status" value="1"/>
</dbReference>
<keyword evidence="7 12" id="KW-0067">ATP-binding</keyword>
<evidence type="ECO:0000256" key="1">
    <source>
        <dbReference type="ARBA" id="ARBA00004202"/>
    </source>
</evidence>
<dbReference type="Proteomes" id="UP000324507">
    <property type="component" value="Plasmid unnamed2"/>
</dbReference>
<reference evidence="12 13" key="1">
    <citation type="submission" date="2019-09" db="EMBL/GenBank/DDBJ databases">
        <title>FDA dAtabase for Regulatory Grade micrObial Sequences (FDA-ARGOS): Supporting development and validation of Infectious Disease Dx tests.</title>
        <authorList>
            <person name="Sciortino C."/>
            <person name="Tallon L."/>
            <person name="Sadzewicz L."/>
            <person name="Vavikolanu K."/>
            <person name="Mehta A."/>
            <person name="Aluvathingal J."/>
            <person name="Nadendla S."/>
            <person name="Nandy P."/>
            <person name="Geyer C."/>
            <person name="Yan Y."/>
            <person name="Sichtig H."/>
        </authorList>
    </citation>
    <scope>NUCLEOTIDE SEQUENCE [LARGE SCALE GENOMIC DNA]</scope>
    <source>
        <strain evidence="12 13">FDAARGOS_643</strain>
        <plasmid evidence="12 13">unnamed2</plasmid>
    </source>
</reference>
<accession>A0A5P2QMM2</accession>
<dbReference type="PANTHER" id="PTHR43790:SF3">
    <property type="entry name" value="D-ALLOSE IMPORT ATP-BINDING PROTEIN ALSA-RELATED"/>
    <property type="match status" value="1"/>
</dbReference>
<feature type="compositionally biased region" description="Low complexity" evidence="10">
    <location>
        <begin position="1"/>
        <end position="21"/>
    </location>
</feature>
<dbReference type="GO" id="GO:0005524">
    <property type="term" value="F:ATP binding"/>
    <property type="evidence" value="ECO:0007669"/>
    <property type="project" value="UniProtKB-KW"/>
</dbReference>
<gene>
    <name evidence="12" type="ORF">FOB51_01210</name>
</gene>
<evidence type="ECO:0000256" key="10">
    <source>
        <dbReference type="SAM" id="MobiDB-lite"/>
    </source>
</evidence>
<evidence type="ECO:0000313" key="13">
    <source>
        <dbReference type="Proteomes" id="UP000324507"/>
    </source>
</evidence>
<dbReference type="PANTHER" id="PTHR43790">
    <property type="entry name" value="CARBOHYDRATE TRANSPORT ATP-BINDING PROTEIN MG119-RELATED"/>
    <property type="match status" value="1"/>
</dbReference>
<dbReference type="SUPFAM" id="SSF52540">
    <property type="entry name" value="P-loop containing nucleoside triphosphate hydrolases"/>
    <property type="match status" value="2"/>
</dbReference>
<dbReference type="CDD" id="cd03216">
    <property type="entry name" value="ABC_Carb_Monos_I"/>
    <property type="match status" value="1"/>
</dbReference>
<comment type="subcellular location">
    <subcellularLocation>
        <location evidence="1">Cell membrane</location>
        <topology evidence="1">Peripheral membrane protein</topology>
    </subcellularLocation>
</comment>
<geneLocation type="plasmid" evidence="12">
    <name>unnamed2</name>
</geneLocation>
<evidence type="ECO:0000259" key="11">
    <source>
        <dbReference type="PROSITE" id="PS50893"/>
    </source>
</evidence>